<comment type="caution">
    <text evidence="1">The sequence shown here is derived from an EMBL/GenBank/DDBJ whole genome shotgun (WGS) entry which is preliminary data.</text>
</comment>
<evidence type="ECO:0000313" key="1">
    <source>
        <dbReference type="EMBL" id="KAL3314725.1"/>
    </source>
</evidence>
<sequence length="98" mass="11408">MQLDCVQIGLSATEYILFLYLPRYRKSRPIVDCIDPSLLDWISDNVQLAGLELGFPVRTFPDGLFHHNAKHFQVPHFLHFAWKTELGIQKPPSIIYRN</sequence>
<name>A0ABD2Q5C1_9PLAT</name>
<keyword evidence="2" id="KW-1185">Reference proteome</keyword>
<gene>
    <name evidence="1" type="ORF">Ciccas_006654</name>
</gene>
<dbReference type="EMBL" id="JBJKFK010000922">
    <property type="protein sequence ID" value="KAL3314725.1"/>
    <property type="molecule type" value="Genomic_DNA"/>
</dbReference>
<reference evidence="1 2" key="1">
    <citation type="submission" date="2024-11" db="EMBL/GenBank/DDBJ databases">
        <title>Adaptive evolution of stress response genes in parasites aligns with host niche diversity.</title>
        <authorList>
            <person name="Hahn C."/>
            <person name="Resl P."/>
        </authorList>
    </citation>
    <scope>NUCLEOTIDE SEQUENCE [LARGE SCALE GENOMIC DNA]</scope>
    <source>
        <strain evidence="1">EGGRZ-B1_66</strain>
        <tissue evidence="1">Body</tissue>
    </source>
</reference>
<accession>A0ABD2Q5C1</accession>
<proteinExistence type="predicted"/>
<dbReference type="Proteomes" id="UP001626550">
    <property type="component" value="Unassembled WGS sequence"/>
</dbReference>
<organism evidence="1 2">
    <name type="scientific">Cichlidogyrus casuarinus</name>
    <dbReference type="NCBI Taxonomy" id="1844966"/>
    <lineage>
        <taxon>Eukaryota</taxon>
        <taxon>Metazoa</taxon>
        <taxon>Spiralia</taxon>
        <taxon>Lophotrochozoa</taxon>
        <taxon>Platyhelminthes</taxon>
        <taxon>Monogenea</taxon>
        <taxon>Monopisthocotylea</taxon>
        <taxon>Dactylogyridea</taxon>
        <taxon>Ancyrocephalidae</taxon>
        <taxon>Cichlidogyrus</taxon>
    </lineage>
</organism>
<protein>
    <submittedName>
        <fullName evidence="1">Uncharacterized protein</fullName>
    </submittedName>
</protein>
<evidence type="ECO:0000313" key="2">
    <source>
        <dbReference type="Proteomes" id="UP001626550"/>
    </source>
</evidence>
<dbReference type="AlphaFoldDB" id="A0ABD2Q5C1"/>